<feature type="compositionally biased region" description="Basic and acidic residues" evidence="5">
    <location>
        <begin position="1"/>
        <end position="15"/>
    </location>
</feature>
<evidence type="ECO:0000256" key="6">
    <source>
        <dbReference type="SAM" id="Phobius"/>
    </source>
</evidence>
<dbReference type="GO" id="GO:0022857">
    <property type="term" value="F:transmembrane transporter activity"/>
    <property type="evidence" value="ECO:0007669"/>
    <property type="project" value="InterPro"/>
</dbReference>
<comment type="subcellular location">
    <subcellularLocation>
        <location evidence="1">Membrane</location>
        <topology evidence="1">Multi-pass membrane protein</topology>
    </subcellularLocation>
</comment>
<feature type="transmembrane region" description="Helical" evidence="6">
    <location>
        <begin position="263"/>
        <end position="283"/>
    </location>
</feature>
<evidence type="ECO:0000313" key="9">
    <source>
        <dbReference type="Proteomes" id="UP000012174"/>
    </source>
</evidence>
<dbReference type="HOGENOM" id="CLU_000960_22_1_1"/>
<dbReference type="InterPro" id="IPR036259">
    <property type="entry name" value="MFS_trans_sf"/>
</dbReference>
<protein>
    <submittedName>
        <fullName evidence="8">Putative aflatoxin efflux pump protein</fullName>
    </submittedName>
</protein>
<dbReference type="PANTHER" id="PTHR23501">
    <property type="entry name" value="MAJOR FACILITATOR SUPERFAMILY"/>
    <property type="match status" value="1"/>
</dbReference>
<reference evidence="9" key="1">
    <citation type="journal article" date="2013" name="Genome Announc.">
        <title>Draft genome sequence of the grapevine dieback fungus Eutypa lata UCR-EL1.</title>
        <authorList>
            <person name="Blanco-Ulate B."/>
            <person name="Rolshausen P.E."/>
            <person name="Cantu D."/>
        </authorList>
    </citation>
    <scope>NUCLEOTIDE SEQUENCE [LARGE SCALE GENOMIC DNA]</scope>
    <source>
        <strain evidence="9">UCR-EL1</strain>
    </source>
</reference>
<feature type="transmembrane region" description="Helical" evidence="6">
    <location>
        <begin position="304"/>
        <end position="325"/>
    </location>
</feature>
<dbReference type="Proteomes" id="UP000012174">
    <property type="component" value="Unassembled WGS sequence"/>
</dbReference>
<feature type="transmembrane region" description="Helical" evidence="6">
    <location>
        <begin position="33"/>
        <end position="51"/>
    </location>
</feature>
<feature type="transmembrane region" description="Helical" evidence="6">
    <location>
        <begin position="128"/>
        <end position="148"/>
    </location>
</feature>
<name>M7SXB2_EUTLA</name>
<dbReference type="InterPro" id="IPR011701">
    <property type="entry name" value="MFS"/>
</dbReference>
<dbReference type="PANTHER" id="PTHR23501:SF201">
    <property type="entry name" value="MFS AFLATOXIN EFFLUX PUMP"/>
    <property type="match status" value="1"/>
</dbReference>
<dbReference type="EMBL" id="KB706148">
    <property type="protein sequence ID" value="EMR68952.1"/>
    <property type="molecule type" value="Genomic_DNA"/>
</dbReference>
<feature type="transmembrane region" description="Helical" evidence="6">
    <location>
        <begin position="103"/>
        <end position="122"/>
    </location>
</feature>
<dbReference type="FunFam" id="1.20.1720.10:FF:000012">
    <property type="entry name" value="MFS toxin efflux pump (AflT)"/>
    <property type="match status" value="1"/>
</dbReference>
<organism evidence="8 9">
    <name type="scientific">Eutypa lata (strain UCR-EL1)</name>
    <name type="common">Grapevine dieback disease fungus</name>
    <name type="synonym">Eutypa armeniacae</name>
    <dbReference type="NCBI Taxonomy" id="1287681"/>
    <lineage>
        <taxon>Eukaryota</taxon>
        <taxon>Fungi</taxon>
        <taxon>Dikarya</taxon>
        <taxon>Ascomycota</taxon>
        <taxon>Pezizomycotina</taxon>
        <taxon>Sordariomycetes</taxon>
        <taxon>Xylariomycetidae</taxon>
        <taxon>Xylariales</taxon>
        <taxon>Diatrypaceae</taxon>
        <taxon>Eutypa</taxon>
    </lineage>
</organism>
<evidence type="ECO:0000256" key="4">
    <source>
        <dbReference type="ARBA" id="ARBA00023136"/>
    </source>
</evidence>
<dbReference type="GO" id="GO:0005886">
    <property type="term" value="C:plasma membrane"/>
    <property type="evidence" value="ECO:0007669"/>
    <property type="project" value="TreeGrafter"/>
</dbReference>
<keyword evidence="3 6" id="KW-1133">Transmembrane helix</keyword>
<feature type="domain" description="Major facilitator superfamily (MFS) profile" evidence="7">
    <location>
        <begin position="38"/>
        <end position="445"/>
    </location>
</feature>
<dbReference type="AlphaFoldDB" id="M7SXB2"/>
<dbReference type="OrthoDB" id="10021397at2759"/>
<evidence type="ECO:0000256" key="3">
    <source>
        <dbReference type="ARBA" id="ARBA00022989"/>
    </source>
</evidence>
<feature type="transmembrane region" description="Helical" evidence="6">
    <location>
        <begin position="160"/>
        <end position="181"/>
    </location>
</feature>
<keyword evidence="9" id="KW-1185">Reference proteome</keyword>
<keyword evidence="4 6" id="KW-0472">Membrane</keyword>
<dbReference type="KEGG" id="ela:UCREL1_4030"/>
<feature type="transmembrane region" description="Helical" evidence="6">
    <location>
        <begin position="193"/>
        <end position="213"/>
    </location>
</feature>
<feature type="region of interest" description="Disordered" evidence="5">
    <location>
        <begin position="421"/>
        <end position="445"/>
    </location>
</feature>
<dbReference type="PRINTS" id="PR01036">
    <property type="entry name" value="TCRTETB"/>
</dbReference>
<dbReference type="OMA" id="PAMYICP"/>
<evidence type="ECO:0000313" key="8">
    <source>
        <dbReference type="EMBL" id="EMR68952.1"/>
    </source>
</evidence>
<feature type="transmembrane region" description="Helical" evidence="6">
    <location>
        <begin position="392"/>
        <end position="412"/>
    </location>
</feature>
<evidence type="ECO:0000256" key="1">
    <source>
        <dbReference type="ARBA" id="ARBA00004141"/>
    </source>
</evidence>
<dbReference type="SUPFAM" id="SSF103473">
    <property type="entry name" value="MFS general substrate transporter"/>
    <property type="match status" value="1"/>
</dbReference>
<sequence length="445" mass="48188">MASISDLEKTPDDGKPAPQTVDEAEENFKPKTLKFWTVLVSLFLAMFIVALDRTIIGTAIPQITQEFNSLGDIGWYGSAYQLTTAASQLVFGRIYKFYDTKNVFLVSVFIFEIGSLICGVAPNSVVFIVGRAIAGLGGAGLFTGVMIITISMIPLRKRPAFQGLFGSVFGIASVLGPLVGGGFTEGVTWRWCFYINLPIGGLVALCLIFLLHIPKNQQDSATFWQHFTRLDPLGTFFFVPSIVCLLLALQWGGSTYTWNNWRVILLLVLFGALLLAFVAVQLLMPDTASVPARIITRRSIFSGAIFTFCIAGSMLMTVYFTPLWFQVVQGQLGGAIFTSVGQNLLSSRLISQIGNIPGIDPSQIVSEGANDLVNNVAPEFRMQVKEAYNSSVTIIFLCGMGVALGGVVSALFMEWKNIKKGGAGGQPSAQPAQESTQKTPLSESQ</sequence>
<evidence type="ECO:0000256" key="5">
    <source>
        <dbReference type="SAM" id="MobiDB-lite"/>
    </source>
</evidence>
<feature type="transmembrane region" description="Helical" evidence="6">
    <location>
        <begin position="233"/>
        <end position="251"/>
    </location>
</feature>
<dbReference type="Gene3D" id="1.20.1720.10">
    <property type="entry name" value="Multidrug resistance protein D"/>
    <property type="match status" value="1"/>
</dbReference>
<dbReference type="InterPro" id="IPR020846">
    <property type="entry name" value="MFS_dom"/>
</dbReference>
<dbReference type="Pfam" id="PF07690">
    <property type="entry name" value="MFS_1"/>
    <property type="match status" value="1"/>
</dbReference>
<dbReference type="PROSITE" id="PS50850">
    <property type="entry name" value="MFS"/>
    <property type="match status" value="1"/>
</dbReference>
<feature type="region of interest" description="Disordered" evidence="5">
    <location>
        <begin position="1"/>
        <end position="23"/>
    </location>
</feature>
<gene>
    <name evidence="8" type="ORF">UCREL1_4030</name>
</gene>
<keyword evidence="2 6" id="KW-0812">Transmembrane</keyword>
<evidence type="ECO:0000259" key="7">
    <source>
        <dbReference type="PROSITE" id="PS50850"/>
    </source>
</evidence>
<feature type="compositionally biased region" description="Polar residues" evidence="5">
    <location>
        <begin position="434"/>
        <end position="445"/>
    </location>
</feature>
<evidence type="ECO:0000256" key="2">
    <source>
        <dbReference type="ARBA" id="ARBA00022692"/>
    </source>
</evidence>
<dbReference type="eggNOG" id="KOG0254">
    <property type="taxonomic scope" value="Eukaryota"/>
</dbReference>
<accession>M7SXB2</accession>
<proteinExistence type="predicted"/>